<reference evidence="2" key="1">
    <citation type="journal article" date="2011" name="PLoS Biol.">
        <title>Gene gain and loss during evolution of obligate parasitism in the white rust pathogen of Arabidopsis thaliana.</title>
        <authorList>
            <person name="Kemen E."/>
            <person name="Gardiner A."/>
            <person name="Schultz-Larsen T."/>
            <person name="Kemen A.C."/>
            <person name="Balmuth A.L."/>
            <person name="Robert-Seilaniantz A."/>
            <person name="Bailey K."/>
            <person name="Holub E."/>
            <person name="Studholme D.J."/>
            <person name="Maclean D."/>
            <person name="Jones J.D."/>
        </authorList>
    </citation>
    <scope>NUCLEOTIDE SEQUENCE</scope>
</reference>
<reference evidence="2" key="2">
    <citation type="submission" date="2011-02" db="EMBL/GenBank/DDBJ databases">
        <authorList>
            <person name="MacLean D."/>
        </authorList>
    </citation>
    <scope>NUCLEOTIDE SEQUENCE</scope>
</reference>
<gene>
    <name evidence="2" type="primary">AlNc14C141G7259</name>
    <name evidence="2" type="ORF">ALNC14_081750</name>
</gene>
<proteinExistence type="predicted"/>
<evidence type="ECO:0000313" key="2">
    <source>
        <dbReference type="EMBL" id="CCA22032.1"/>
    </source>
</evidence>
<protein>
    <submittedName>
        <fullName evidence="2">Uncharacterized protein AlNc14C141G7259</fullName>
    </submittedName>
</protein>
<evidence type="ECO:0000256" key="1">
    <source>
        <dbReference type="SAM" id="MobiDB-lite"/>
    </source>
</evidence>
<dbReference type="HOGENOM" id="CLU_1734853_0_0_1"/>
<sequence>MNLNATIENAHENNNYCRSSANRNNVSYSHQVSPEMHATLANSPYTDPSYDINDPTGRNRNRGNYRCSKCGEPKKGHVCSVVLSNYKCTRCRLPKKSCTCSAPQTRSIAVQVEMDEDMTTRKLDLSIQGYQDSTGSFSTFNQDIPLSNQVS</sequence>
<dbReference type="EMBL" id="FR824186">
    <property type="protein sequence ID" value="CCA22032.1"/>
    <property type="molecule type" value="Genomic_DNA"/>
</dbReference>
<organism evidence="2">
    <name type="scientific">Albugo laibachii Nc14</name>
    <dbReference type="NCBI Taxonomy" id="890382"/>
    <lineage>
        <taxon>Eukaryota</taxon>
        <taxon>Sar</taxon>
        <taxon>Stramenopiles</taxon>
        <taxon>Oomycota</taxon>
        <taxon>Peronosporomycetes</taxon>
        <taxon>Albuginales</taxon>
        <taxon>Albuginaceae</taxon>
        <taxon>Albugo</taxon>
    </lineage>
</organism>
<name>F0WL71_9STRA</name>
<accession>F0WL71</accession>
<feature type="region of interest" description="Disordered" evidence="1">
    <location>
        <begin position="39"/>
        <end position="58"/>
    </location>
</feature>
<dbReference type="AlphaFoldDB" id="F0WL71"/>